<proteinExistence type="predicted"/>
<feature type="compositionally biased region" description="Basic and acidic residues" evidence="1">
    <location>
        <begin position="29"/>
        <end position="40"/>
    </location>
</feature>
<protein>
    <submittedName>
        <fullName evidence="2">Uncharacterized protein</fullName>
    </submittedName>
</protein>
<reference evidence="2 3" key="1">
    <citation type="journal article" date="2023" name="IMA Fungus">
        <title>Comparative genomic study of the Penicillium genus elucidates a diverse pangenome and 15 lateral gene transfer events.</title>
        <authorList>
            <person name="Petersen C."/>
            <person name="Sorensen T."/>
            <person name="Nielsen M.R."/>
            <person name="Sondergaard T.E."/>
            <person name="Sorensen J.L."/>
            <person name="Fitzpatrick D.A."/>
            <person name="Frisvad J.C."/>
            <person name="Nielsen K.L."/>
        </authorList>
    </citation>
    <scope>NUCLEOTIDE SEQUENCE [LARGE SCALE GENOMIC DNA]</scope>
    <source>
        <strain evidence="2 3">IBT 3361</strain>
    </source>
</reference>
<gene>
    <name evidence="2" type="ORF">N7505_002733</name>
</gene>
<sequence length="63" mass="7000">MSLESFSRGNADFGRSAANGSNFIGRSGNTRDDRYRSALVDPKRGNAANLAWRRTLVDPLRTR</sequence>
<dbReference type="EMBL" id="JAPVEB010000002">
    <property type="protein sequence ID" value="KAJ5274188.1"/>
    <property type="molecule type" value="Genomic_DNA"/>
</dbReference>
<accession>A0ABQ8WP91</accession>
<comment type="caution">
    <text evidence="2">The sequence shown here is derived from an EMBL/GenBank/DDBJ whole genome shotgun (WGS) entry which is preliminary data.</text>
</comment>
<evidence type="ECO:0000313" key="3">
    <source>
        <dbReference type="Proteomes" id="UP001220256"/>
    </source>
</evidence>
<evidence type="ECO:0000256" key="1">
    <source>
        <dbReference type="SAM" id="MobiDB-lite"/>
    </source>
</evidence>
<dbReference type="Proteomes" id="UP001220256">
    <property type="component" value="Unassembled WGS sequence"/>
</dbReference>
<organism evidence="2 3">
    <name type="scientific">Penicillium chrysogenum</name>
    <name type="common">Penicillium notatum</name>
    <dbReference type="NCBI Taxonomy" id="5076"/>
    <lineage>
        <taxon>Eukaryota</taxon>
        <taxon>Fungi</taxon>
        <taxon>Dikarya</taxon>
        <taxon>Ascomycota</taxon>
        <taxon>Pezizomycotina</taxon>
        <taxon>Eurotiomycetes</taxon>
        <taxon>Eurotiomycetidae</taxon>
        <taxon>Eurotiales</taxon>
        <taxon>Aspergillaceae</taxon>
        <taxon>Penicillium</taxon>
        <taxon>Penicillium chrysogenum species complex</taxon>
    </lineage>
</organism>
<name>A0ABQ8WP91_PENCH</name>
<keyword evidence="3" id="KW-1185">Reference proteome</keyword>
<feature type="region of interest" description="Disordered" evidence="1">
    <location>
        <begin position="1"/>
        <end position="40"/>
    </location>
</feature>
<feature type="compositionally biased region" description="Polar residues" evidence="1">
    <location>
        <begin position="18"/>
        <end position="28"/>
    </location>
</feature>
<evidence type="ECO:0000313" key="2">
    <source>
        <dbReference type="EMBL" id="KAJ5274188.1"/>
    </source>
</evidence>